<proteinExistence type="predicted"/>
<gene>
    <name evidence="1" type="ORF">F3J37_06175</name>
</gene>
<name>A0ABX0RLS4_9GAMM</name>
<dbReference type="RefSeq" id="WP_166932433.1">
    <property type="nucleotide sequence ID" value="NZ_VWXC01000003.1"/>
</dbReference>
<dbReference type="EMBL" id="VWXC01000003">
    <property type="protein sequence ID" value="NIG18267.1"/>
    <property type="molecule type" value="Genomic_DNA"/>
</dbReference>
<keyword evidence="2" id="KW-1185">Reference proteome</keyword>
<evidence type="ECO:0000313" key="1">
    <source>
        <dbReference type="EMBL" id="NIG18267.1"/>
    </source>
</evidence>
<dbReference type="Proteomes" id="UP001515780">
    <property type="component" value="Unassembled WGS sequence"/>
</dbReference>
<sequence>MSAKHPPAAENALSKKDGNTVNAHHTSCQCYFRPETTEVIFLDESDSGEFDDLTSKLSELMDRLEKARVRHSAAIEAYYKKRNDIASQEALPAYFDAVVSTEIETEKATEALQKEVGEFDEQAGYAGLVELIPLEPLKKGIYGRFYCYIKKTDYEAFSGRMTVISLNNLGVEDFYQRDKGGNIIAISTKAIRERFQKVRESLTQMSSGNTAFGANGTYEASLTEWAEAWNGQDDYAAEGRVIDVSAGAQFLRFSSNAGAQLDWNRNENAGSISGEAEATLTLAEAHVKATFYQPDRGGWQLKFIINDENKEANLGVLRSRIDAGLTGFAGASAKIEGNLQFVVSDGQQKLMGVRAPYSRFAQRQKGVMVDTEKETSAATSVKAELFAGVSAGGTFGGALQWLKPFESLVDHLPDMLRTFGMEASIPDTKVLDKVLSISPKSAASAQRVGKFTDFAAFIAGGELQAGLGGSGEYEIWFEDGKFKFRISGGVCLGVGAKGSAQGEVTPHQFTEFAVWAVYQLYGMDYRYFKVFAKDAFKALTYIILMGGEYIYANYFLAMEADVDKLMRDFTDFINEMSKKVDSSSKRNKFASFINQRPSQVYHFTPEGKGIALHLLIQSGAYDRIDPGNHTLASLVDNTENGLFPVPDTGHERKKAVLTILSSIQTRREWAEVLVRMTDGGEKIPGASSSALAQARLIKRQEELIRTFLQTGINQDQRLNDLIQKLELQDFREVYRRLKEKPAFGYPFAPNCTKQYALYCEDNPWYASLCHLTPQSAITTHNLEPVQK</sequence>
<organism evidence="1 2">
    <name type="scientific">Candidatus Pantoea communis</name>
    <dbReference type="NCBI Taxonomy" id="2608354"/>
    <lineage>
        <taxon>Bacteria</taxon>
        <taxon>Pseudomonadati</taxon>
        <taxon>Pseudomonadota</taxon>
        <taxon>Gammaproteobacteria</taxon>
        <taxon>Enterobacterales</taxon>
        <taxon>Erwiniaceae</taxon>
        <taxon>Pantoea</taxon>
    </lineage>
</organism>
<comment type="caution">
    <text evidence="1">The sequence shown here is derived from an EMBL/GenBank/DDBJ whole genome shotgun (WGS) entry which is preliminary data.</text>
</comment>
<protein>
    <recommendedName>
        <fullName evidence="3">ATPase</fullName>
    </recommendedName>
</protein>
<accession>A0ABX0RLS4</accession>
<reference evidence="1 2" key="1">
    <citation type="journal article" date="2019" name="bioRxiv">
        <title>Bacteria contribute to plant secondary compound degradation in a generalist herbivore system.</title>
        <authorList>
            <person name="Francoeur C.B."/>
            <person name="Khadempour L."/>
            <person name="Moreira-Soto R.D."/>
            <person name="Gotting K."/>
            <person name="Book A.J."/>
            <person name="Pinto-Tomas A.A."/>
            <person name="Keefover-Ring K."/>
            <person name="Currie C.R."/>
        </authorList>
    </citation>
    <scope>NUCLEOTIDE SEQUENCE [LARGE SCALE GENOMIC DNA]</scope>
    <source>
        <strain evidence="1">Al-1710</strain>
    </source>
</reference>
<evidence type="ECO:0008006" key="3">
    <source>
        <dbReference type="Google" id="ProtNLM"/>
    </source>
</evidence>
<evidence type="ECO:0000313" key="2">
    <source>
        <dbReference type="Proteomes" id="UP001515780"/>
    </source>
</evidence>